<dbReference type="KEGG" id="nsh:GXM_04581"/>
<name>A0A5P8W385_9NOSO</name>
<evidence type="ECO:0000313" key="2">
    <source>
        <dbReference type="Proteomes" id="UP000326678"/>
    </source>
</evidence>
<reference evidence="1 2" key="1">
    <citation type="submission" date="2019-10" db="EMBL/GenBank/DDBJ databases">
        <title>Genomic and transcriptomic insights into the perfect genentic adaptation of a filamentous nitrogen-fixing cyanobacterium to rice fields.</title>
        <authorList>
            <person name="Chen Z."/>
        </authorList>
    </citation>
    <scope>NUCLEOTIDE SEQUENCE [LARGE SCALE GENOMIC DNA]</scope>
    <source>
        <strain evidence="1">CCNUC1</strain>
    </source>
</reference>
<protein>
    <submittedName>
        <fullName evidence="1">Uncharacterized protein</fullName>
    </submittedName>
</protein>
<accession>A0A5P8W385</accession>
<sequence length="51" mass="5846">MRYVFKAINLGEQDLGVPQLLGKRYIHSVQLSELCFNLAYAKLSLLRFSSN</sequence>
<proteinExistence type="predicted"/>
<organism evidence="1 2">
    <name type="scientific">Nostoc sphaeroides CCNUC1</name>
    <dbReference type="NCBI Taxonomy" id="2653204"/>
    <lineage>
        <taxon>Bacteria</taxon>
        <taxon>Bacillati</taxon>
        <taxon>Cyanobacteriota</taxon>
        <taxon>Cyanophyceae</taxon>
        <taxon>Nostocales</taxon>
        <taxon>Nostocaceae</taxon>
        <taxon>Nostoc</taxon>
    </lineage>
</organism>
<gene>
    <name evidence="1" type="ORF">GXM_04581</name>
</gene>
<dbReference type="EMBL" id="CP045226">
    <property type="protein sequence ID" value="QFS47100.1"/>
    <property type="molecule type" value="Genomic_DNA"/>
</dbReference>
<dbReference type="Proteomes" id="UP000326678">
    <property type="component" value="Chromosome Gxm1"/>
</dbReference>
<keyword evidence="2" id="KW-1185">Reference proteome</keyword>
<evidence type="ECO:0000313" key="1">
    <source>
        <dbReference type="EMBL" id="QFS47100.1"/>
    </source>
</evidence>
<dbReference type="AlphaFoldDB" id="A0A5P8W385"/>